<dbReference type="AlphaFoldDB" id="A0A0R3VU67"/>
<dbReference type="STRING" id="60517.A0A0R3VU67"/>
<dbReference type="Gene3D" id="3.90.190.10">
    <property type="entry name" value="Protein tyrosine phosphatase superfamily"/>
    <property type="match status" value="1"/>
</dbReference>
<protein>
    <submittedName>
        <fullName evidence="1">TYR_PHOSPHATASE_2 domain-containing protein</fullName>
    </submittedName>
</protein>
<dbReference type="WBParaSite" id="TASK_0000083701-mRNA-1">
    <property type="protein sequence ID" value="TASK_0000083701-mRNA-1"/>
    <property type="gene ID" value="TASK_0000083701"/>
</dbReference>
<dbReference type="InterPro" id="IPR029021">
    <property type="entry name" value="Prot-tyrosine_phosphatase-like"/>
</dbReference>
<evidence type="ECO:0000313" key="1">
    <source>
        <dbReference type="WBParaSite" id="TASK_0000083701-mRNA-1"/>
    </source>
</evidence>
<sequence>LDIVHNFLYLLLPVHTLPKFVIENLHITAKIACYPKALERYSSTQMNRGGRVVIMTNEYNRVGSTLAMAYLIAGEGKSLKEAWATLRRAYLALRPRWEFLDRLAVFEQKVRNLPDPIKIADEDFL</sequence>
<proteinExistence type="predicted"/>
<accession>A0A0R3VU67</accession>
<name>A0A0R3VU67_TAEAS</name>
<reference evidence="1" key="1">
    <citation type="submission" date="2017-02" db="UniProtKB">
        <authorList>
            <consortium name="WormBaseParasite"/>
        </authorList>
    </citation>
    <scope>IDENTIFICATION</scope>
</reference>
<organism evidence="1">
    <name type="scientific">Taenia asiatica</name>
    <name type="common">Asian tapeworm</name>
    <dbReference type="NCBI Taxonomy" id="60517"/>
    <lineage>
        <taxon>Eukaryota</taxon>
        <taxon>Metazoa</taxon>
        <taxon>Spiralia</taxon>
        <taxon>Lophotrochozoa</taxon>
        <taxon>Platyhelminthes</taxon>
        <taxon>Cestoda</taxon>
        <taxon>Eucestoda</taxon>
        <taxon>Cyclophyllidea</taxon>
        <taxon>Taeniidae</taxon>
        <taxon>Taenia</taxon>
    </lineage>
</organism>